<accession>A0A6H1U5S3</accession>
<dbReference type="InterPro" id="IPR003265">
    <property type="entry name" value="HhH-GPD_domain"/>
</dbReference>
<keyword evidence="13" id="KW-0326">Glycosidase</keyword>
<dbReference type="Pfam" id="PF00633">
    <property type="entry name" value="HHH"/>
    <property type="match status" value="1"/>
</dbReference>
<keyword evidence="16" id="KW-1185">Reference proteome</keyword>
<organism evidence="15 16">
    <name type="scientific">Oxynema aestuarii AP17</name>
    <dbReference type="NCBI Taxonomy" id="2064643"/>
    <lineage>
        <taxon>Bacteria</taxon>
        <taxon>Bacillati</taxon>
        <taxon>Cyanobacteriota</taxon>
        <taxon>Cyanophyceae</taxon>
        <taxon>Oscillatoriophycideae</taxon>
        <taxon>Oscillatoriales</taxon>
        <taxon>Oscillatoriaceae</taxon>
        <taxon>Oxynema</taxon>
        <taxon>Oxynema aestuarii</taxon>
    </lineage>
</organism>
<dbReference type="GO" id="GO:0034039">
    <property type="term" value="F:8-oxo-7,8-dihydroguanine DNA N-glycosylase activity"/>
    <property type="evidence" value="ECO:0007669"/>
    <property type="project" value="TreeGrafter"/>
</dbReference>
<dbReference type="GO" id="GO:0032357">
    <property type="term" value="F:oxidized purine DNA binding"/>
    <property type="evidence" value="ECO:0007669"/>
    <property type="project" value="TreeGrafter"/>
</dbReference>
<dbReference type="PANTHER" id="PTHR42944:SF1">
    <property type="entry name" value="ADENINE DNA GLYCOSYLASE"/>
    <property type="match status" value="1"/>
</dbReference>
<evidence type="ECO:0000256" key="12">
    <source>
        <dbReference type="ARBA" id="ARBA00023204"/>
    </source>
</evidence>
<evidence type="ECO:0000256" key="5">
    <source>
        <dbReference type="ARBA" id="ARBA00022023"/>
    </source>
</evidence>
<evidence type="ECO:0000256" key="11">
    <source>
        <dbReference type="ARBA" id="ARBA00023014"/>
    </source>
</evidence>
<dbReference type="PROSITE" id="PS01155">
    <property type="entry name" value="ENDONUCLEASE_III_2"/>
    <property type="match status" value="1"/>
</dbReference>
<feature type="domain" description="HhH-GPD" evidence="14">
    <location>
        <begin position="55"/>
        <end position="207"/>
    </location>
</feature>
<dbReference type="AlphaFoldDB" id="A0A6H1U5S3"/>
<evidence type="ECO:0000259" key="14">
    <source>
        <dbReference type="SMART" id="SM00478"/>
    </source>
</evidence>
<dbReference type="Gene3D" id="1.10.1670.10">
    <property type="entry name" value="Helix-hairpin-Helix base-excision DNA repair enzymes (C-terminal)"/>
    <property type="match status" value="1"/>
</dbReference>
<evidence type="ECO:0000256" key="1">
    <source>
        <dbReference type="ARBA" id="ARBA00000843"/>
    </source>
</evidence>
<keyword evidence="10" id="KW-0408">Iron</keyword>
<dbReference type="GO" id="GO:0046872">
    <property type="term" value="F:metal ion binding"/>
    <property type="evidence" value="ECO:0007669"/>
    <property type="project" value="UniProtKB-KW"/>
</dbReference>
<evidence type="ECO:0000313" key="16">
    <source>
        <dbReference type="Proteomes" id="UP000500857"/>
    </source>
</evidence>
<dbReference type="EC" id="3.2.2.31" evidence="4"/>
<dbReference type="InterPro" id="IPR004035">
    <property type="entry name" value="Endouclease-III_FeS-bd_BS"/>
</dbReference>
<dbReference type="GO" id="GO:0035485">
    <property type="term" value="F:adenine/guanine mispair binding"/>
    <property type="evidence" value="ECO:0007669"/>
    <property type="project" value="TreeGrafter"/>
</dbReference>
<dbReference type="GO" id="GO:0051539">
    <property type="term" value="F:4 iron, 4 sulfur cluster binding"/>
    <property type="evidence" value="ECO:0007669"/>
    <property type="project" value="UniProtKB-KW"/>
</dbReference>
<evidence type="ECO:0000256" key="13">
    <source>
        <dbReference type="ARBA" id="ARBA00023295"/>
    </source>
</evidence>
<keyword evidence="7" id="KW-0479">Metal-binding</keyword>
<evidence type="ECO:0000256" key="10">
    <source>
        <dbReference type="ARBA" id="ARBA00023004"/>
    </source>
</evidence>
<dbReference type="EMBL" id="CP051167">
    <property type="protein sequence ID" value="QIZ73776.1"/>
    <property type="molecule type" value="Genomic_DNA"/>
</dbReference>
<comment type="catalytic activity">
    <reaction evidence="1">
        <text>Hydrolyzes free adenine bases from 7,8-dihydro-8-oxoguanine:adenine mismatched double-stranded DNA, leaving an apurinic site.</text>
        <dbReference type="EC" id="3.2.2.31"/>
    </reaction>
</comment>
<sequence>MTESRASGRSPEGSPDAKTVRWFRKQLLKWGQTHRRDFPWRRSRDPYGIFVAECLLQKTEANHALPVYRAFMARYPTLAALGDASLEELSALLEPLGLRFRAPRLLDAARSILENEAHGGQLPDCETELLKLPGVGRYTARSILSQAFDRPLAVLDTNIARILERFFGVEGGRVKSRDALLWSLAQEVAPKREMGVWNLTLIDFGAAVCTAQKPRCSECILLKRCNFGELRVESLDFRG</sequence>
<dbReference type="PANTHER" id="PTHR42944">
    <property type="entry name" value="ADENINE DNA GLYCOSYLASE"/>
    <property type="match status" value="1"/>
</dbReference>
<dbReference type="Pfam" id="PF00730">
    <property type="entry name" value="HhH-GPD"/>
    <property type="match status" value="1"/>
</dbReference>
<dbReference type="SUPFAM" id="SSF48150">
    <property type="entry name" value="DNA-glycosylase"/>
    <property type="match status" value="1"/>
</dbReference>
<evidence type="ECO:0000256" key="3">
    <source>
        <dbReference type="ARBA" id="ARBA00008343"/>
    </source>
</evidence>
<dbReference type="GO" id="GO:0000701">
    <property type="term" value="F:purine-specific mismatch base pair DNA N-glycosylase activity"/>
    <property type="evidence" value="ECO:0007669"/>
    <property type="project" value="UniProtKB-EC"/>
</dbReference>
<evidence type="ECO:0000256" key="8">
    <source>
        <dbReference type="ARBA" id="ARBA00022763"/>
    </source>
</evidence>
<dbReference type="InterPro" id="IPR011257">
    <property type="entry name" value="DNA_glycosylase"/>
</dbReference>
<evidence type="ECO:0000256" key="7">
    <source>
        <dbReference type="ARBA" id="ARBA00022723"/>
    </source>
</evidence>
<evidence type="ECO:0000256" key="4">
    <source>
        <dbReference type="ARBA" id="ARBA00012045"/>
    </source>
</evidence>
<evidence type="ECO:0000256" key="9">
    <source>
        <dbReference type="ARBA" id="ARBA00022801"/>
    </source>
</evidence>
<evidence type="ECO:0000256" key="2">
    <source>
        <dbReference type="ARBA" id="ARBA00001966"/>
    </source>
</evidence>
<dbReference type="InterPro" id="IPR023170">
    <property type="entry name" value="HhH_base_excis_C"/>
</dbReference>
<dbReference type="Proteomes" id="UP000500857">
    <property type="component" value="Chromosome"/>
</dbReference>
<proteinExistence type="inferred from homology"/>
<dbReference type="InterPro" id="IPR004036">
    <property type="entry name" value="Endonuclease-III-like_CS2"/>
</dbReference>
<dbReference type="SMART" id="SM00525">
    <property type="entry name" value="FES"/>
    <property type="match status" value="1"/>
</dbReference>
<reference evidence="15 16" key="1">
    <citation type="submission" date="2020-04" db="EMBL/GenBank/DDBJ databases">
        <authorList>
            <person name="Basu S."/>
            <person name="Maruthanayagam V."/>
            <person name="Chakraborty S."/>
            <person name="Pramanik A."/>
            <person name="Mukherjee J."/>
            <person name="Brink B."/>
        </authorList>
    </citation>
    <scope>NUCLEOTIDE SEQUENCE [LARGE SCALE GENOMIC DNA]</scope>
    <source>
        <strain evidence="15 16">AP17</strain>
    </source>
</reference>
<gene>
    <name evidence="15" type="ORF">HCG48_15830</name>
</gene>
<protein>
    <recommendedName>
        <fullName evidence="5">Adenine DNA glycosylase</fullName>
        <ecNumber evidence="4">3.2.2.31</ecNumber>
    </recommendedName>
</protein>
<keyword evidence="11" id="KW-0411">Iron-sulfur</keyword>
<keyword evidence="6" id="KW-0004">4Fe-4S</keyword>
<dbReference type="GO" id="GO:0006298">
    <property type="term" value="P:mismatch repair"/>
    <property type="evidence" value="ECO:0007669"/>
    <property type="project" value="TreeGrafter"/>
</dbReference>
<keyword evidence="12" id="KW-0234">DNA repair</keyword>
<dbReference type="InterPro" id="IPR000445">
    <property type="entry name" value="HhH_motif"/>
</dbReference>
<dbReference type="InterPro" id="IPR044298">
    <property type="entry name" value="MIG/MutY"/>
</dbReference>
<dbReference type="Gene3D" id="1.10.340.30">
    <property type="entry name" value="Hypothetical protein, domain 2"/>
    <property type="match status" value="1"/>
</dbReference>
<comment type="cofactor">
    <cofactor evidence="2">
        <name>[4Fe-4S] cluster</name>
        <dbReference type="ChEBI" id="CHEBI:49883"/>
    </cofactor>
</comment>
<keyword evidence="9" id="KW-0378">Hydrolase</keyword>
<keyword evidence="8" id="KW-0227">DNA damage</keyword>
<dbReference type="CDD" id="cd00056">
    <property type="entry name" value="ENDO3c"/>
    <property type="match status" value="1"/>
</dbReference>
<comment type="similarity">
    <text evidence="3">Belongs to the Nth/MutY family.</text>
</comment>
<name>A0A6H1U5S3_9CYAN</name>
<dbReference type="InterPro" id="IPR003651">
    <property type="entry name" value="Endonuclease3_FeS-loop_motif"/>
</dbReference>
<evidence type="ECO:0000256" key="6">
    <source>
        <dbReference type="ARBA" id="ARBA00022485"/>
    </source>
</evidence>
<evidence type="ECO:0000313" key="15">
    <source>
        <dbReference type="EMBL" id="QIZ73776.1"/>
    </source>
</evidence>
<dbReference type="PROSITE" id="PS00764">
    <property type="entry name" value="ENDONUCLEASE_III_1"/>
    <property type="match status" value="1"/>
</dbReference>
<dbReference type="GO" id="GO:0006284">
    <property type="term" value="P:base-excision repair"/>
    <property type="evidence" value="ECO:0007669"/>
    <property type="project" value="InterPro"/>
</dbReference>
<dbReference type="KEGG" id="oxy:HCG48_15830"/>
<dbReference type="SMART" id="SM00478">
    <property type="entry name" value="ENDO3c"/>
    <property type="match status" value="1"/>
</dbReference>